<organism evidence="1 2">
    <name type="scientific">Paraburkholderia denitrificans</name>
    <dbReference type="NCBI Taxonomy" id="694025"/>
    <lineage>
        <taxon>Bacteria</taxon>
        <taxon>Pseudomonadati</taxon>
        <taxon>Pseudomonadota</taxon>
        <taxon>Betaproteobacteria</taxon>
        <taxon>Burkholderiales</taxon>
        <taxon>Burkholderiaceae</taxon>
        <taxon>Paraburkholderia</taxon>
    </lineage>
</organism>
<protein>
    <submittedName>
        <fullName evidence="1">Uncharacterized protein</fullName>
    </submittedName>
</protein>
<keyword evidence="2" id="KW-1185">Reference proteome</keyword>
<sequence length="130" mass="14354">MSMLKITIYDGEYSRPMACLARLCEIEGSVTPFDRPPFSVLEEALRVLEMCADRYSIQPLSGTYFTVAIGRKVGDEVTPLLRLDGCTQNGWASASAVGQGPRWDTAPVRYEPGDDAVEIVRKILAGQLQR</sequence>
<dbReference type="EMBL" id="JBHSMP010000028">
    <property type="protein sequence ID" value="MFC5431083.1"/>
    <property type="molecule type" value="Genomic_DNA"/>
</dbReference>
<gene>
    <name evidence="1" type="ORF">ACFPTO_20090</name>
</gene>
<evidence type="ECO:0000313" key="1">
    <source>
        <dbReference type="EMBL" id="MFC5431083.1"/>
    </source>
</evidence>
<comment type="caution">
    <text evidence="1">The sequence shown here is derived from an EMBL/GenBank/DDBJ whole genome shotgun (WGS) entry which is preliminary data.</text>
</comment>
<reference evidence="2" key="1">
    <citation type="journal article" date="2019" name="Int. J. Syst. Evol. Microbiol.">
        <title>The Global Catalogue of Microorganisms (GCM) 10K type strain sequencing project: providing services to taxonomists for standard genome sequencing and annotation.</title>
        <authorList>
            <consortium name="The Broad Institute Genomics Platform"/>
            <consortium name="The Broad Institute Genome Sequencing Center for Infectious Disease"/>
            <person name="Wu L."/>
            <person name="Ma J."/>
        </authorList>
    </citation>
    <scope>NUCLEOTIDE SEQUENCE [LARGE SCALE GENOMIC DNA]</scope>
    <source>
        <strain evidence="2">CCUG 56042</strain>
    </source>
</reference>
<accession>A0ABW0JDH8</accession>
<dbReference type="RefSeq" id="WP_377714060.1">
    <property type="nucleotide sequence ID" value="NZ_JBHSMP010000028.1"/>
</dbReference>
<dbReference type="Proteomes" id="UP001596103">
    <property type="component" value="Unassembled WGS sequence"/>
</dbReference>
<evidence type="ECO:0000313" key="2">
    <source>
        <dbReference type="Proteomes" id="UP001596103"/>
    </source>
</evidence>
<name>A0ABW0JDH8_9BURK</name>
<proteinExistence type="predicted"/>